<keyword evidence="2" id="KW-0808">Transferase</keyword>
<evidence type="ECO:0000256" key="1">
    <source>
        <dbReference type="SAM" id="MobiDB-lite"/>
    </source>
</evidence>
<sequence>MWAQAAGAVTSAHGTGQCVQDPRASSGFEGAGKYKVTGFDEPAIARSDTGQGAYAVADPRPGMRRQRGDNYLTGGHYGGGRGWDRSSGAVSTAAGHDNGRWSVADPRMPSANDKLIAIVRALDGTWHRPFTTLELACQQSLVEPEEYLELDGLSDQGWRERIGNAVSPDAARAITEVMGTTLLLAESGETFMPSATPVWVRPVAVALSMAQPAEVMSWPIFRPNRPRPQMRKQ</sequence>
<protein>
    <submittedName>
        <fullName evidence="2">C-5 cytosine-specific DNA methylase</fullName>
    </submittedName>
</protein>
<dbReference type="AlphaFoldDB" id="A0A1K0IJR7"/>
<feature type="region of interest" description="Disordered" evidence="1">
    <location>
        <begin position="1"/>
        <end position="26"/>
    </location>
</feature>
<dbReference type="SUPFAM" id="SSF53335">
    <property type="entry name" value="S-adenosyl-L-methionine-dependent methyltransferases"/>
    <property type="match status" value="1"/>
</dbReference>
<feature type="region of interest" description="Disordered" evidence="1">
    <location>
        <begin position="83"/>
        <end position="106"/>
    </location>
</feature>
<name>A0A1K0IJR7_CUPNE</name>
<proteinExistence type="predicted"/>
<organism evidence="2">
    <name type="scientific">Cupriavidus necator</name>
    <name type="common">Alcaligenes eutrophus</name>
    <name type="synonym">Ralstonia eutropha</name>
    <dbReference type="NCBI Taxonomy" id="106590"/>
    <lineage>
        <taxon>Bacteria</taxon>
        <taxon>Pseudomonadati</taxon>
        <taxon>Pseudomonadota</taxon>
        <taxon>Betaproteobacteria</taxon>
        <taxon>Burkholderiales</taxon>
        <taxon>Burkholderiaceae</taxon>
        <taxon>Cupriavidus</taxon>
    </lineage>
</organism>
<evidence type="ECO:0000313" key="2">
    <source>
        <dbReference type="EMBL" id="SCU78030.1"/>
    </source>
</evidence>
<dbReference type="InterPro" id="IPR029063">
    <property type="entry name" value="SAM-dependent_MTases_sf"/>
</dbReference>
<keyword evidence="2" id="KW-0489">Methyltransferase</keyword>
<reference evidence="2" key="1">
    <citation type="submission" date="2016-09" db="EMBL/GenBank/DDBJ databases">
        <authorList>
            <person name="Capua I."/>
            <person name="De Benedictis P."/>
            <person name="Joannis T."/>
            <person name="Lombin L.H."/>
            <person name="Cattoli G."/>
        </authorList>
    </citation>
    <scope>NUCLEOTIDE SEQUENCE</scope>
    <source>
        <strain evidence="2">B9</strain>
    </source>
</reference>
<dbReference type="GO" id="GO:0008168">
    <property type="term" value="F:methyltransferase activity"/>
    <property type="evidence" value="ECO:0007669"/>
    <property type="project" value="UniProtKB-KW"/>
</dbReference>
<dbReference type="GO" id="GO:0032259">
    <property type="term" value="P:methylation"/>
    <property type="evidence" value="ECO:0007669"/>
    <property type="project" value="UniProtKB-KW"/>
</dbReference>
<accession>A0A1K0IJR7</accession>
<dbReference type="EMBL" id="FMSH01000308">
    <property type="protein sequence ID" value="SCU78030.1"/>
    <property type="molecule type" value="Genomic_DNA"/>
</dbReference>
<gene>
    <name evidence="2" type="ORF">CNECB9_3760111</name>
</gene>